<evidence type="ECO:0000313" key="2">
    <source>
        <dbReference type="EMBL" id="NGM19483.1"/>
    </source>
</evidence>
<feature type="transmembrane region" description="Helical" evidence="1">
    <location>
        <begin position="87"/>
        <end position="105"/>
    </location>
</feature>
<gene>
    <name evidence="2" type="ORF">G3576_05625</name>
</gene>
<reference evidence="2 3" key="1">
    <citation type="submission" date="2020-03" db="EMBL/GenBank/DDBJ databases">
        <title>Roseomonas stagni sp. nov., isolated from pond water in Japan.</title>
        <authorList>
            <person name="Furuhata K."/>
            <person name="Miyamoto H."/>
            <person name="Goto K."/>
        </authorList>
    </citation>
    <scope>NUCLEOTIDE SEQUENCE [LARGE SCALE GENOMIC DNA]</scope>
    <source>
        <strain evidence="2 3">PeD5</strain>
    </source>
</reference>
<keyword evidence="1" id="KW-0472">Membrane</keyword>
<organism evidence="2 3">
    <name type="scientific">Falsiroseomonas algicola</name>
    <dbReference type="NCBI Taxonomy" id="2716930"/>
    <lineage>
        <taxon>Bacteria</taxon>
        <taxon>Pseudomonadati</taxon>
        <taxon>Pseudomonadota</taxon>
        <taxon>Alphaproteobacteria</taxon>
        <taxon>Acetobacterales</taxon>
        <taxon>Roseomonadaceae</taxon>
        <taxon>Falsiroseomonas</taxon>
    </lineage>
</organism>
<evidence type="ECO:0000256" key="1">
    <source>
        <dbReference type="SAM" id="Phobius"/>
    </source>
</evidence>
<accession>A0A6M1LGR6</accession>
<dbReference type="Proteomes" id="UP000475385">
    <property type="component" value="Unassembled WGS sequence"/>
</dbReference>
<dbReference type="AlphaFoldDB" id="A0A6M1LGR6"/>
<feature type="transmembrane region" description="Helical" evidence="1">
    <location>
        <begin position="55"/>
        <end position="75"/>
    </location>
</feature>
<evidence type="ECO:0000313" key="3">
    <source>
        <dbReference type="Proteomes" id="UP000475385"/>
    </source>
</evidence>
<name>A0A6M1LGR6_9PROT</name>
<keyword evidence="1" id="KW-0812">Transmembrane</keyword>
<protein>
    <submittedName>
        <fullName evidence="2">Uncharacterized protein</fullName>
    </submittedName>
</protein>
<proteinExistence type="predicted"/>
<feature type="transmembrane region" description="Helical" evidence="1">
    <location>
        <begin position="117"/>
        <end position="136"/>
    </location>
</feature>
<keyword evidence="1" id="KW-1133">Transmembrane helix</keyword>
<feature type="transmembrane region" description="Helical" evidence="1">
    <location>
        <begin position="23"/>
        <end position="43"/>
    </location>
</feature>
<dbReference type="RefSeq" id="WP_164693382.1">
    <property type="nucleotide sequence ID" value="NZ_JAAIKB010000002.1"/>
</dbReference>
<comment type="caution">
    <text evidence="2">The sequence shown here is derived from an EMBL/GenBank/DDBJ whole genome shotgun (WGS) entry which is preliminary data.</text>
</comment>
<dbReference type="EMBL" id="JAAIKB010000002">
    <property type="protein sequence ID" value="NGM19483.1"/>
    <property type="molecule type" value="Genomic_DNA"/>
</dbReference>
<keyword evidence="3" id="KW-1185">Reference proteome</keyword>
<sequence length="158" mass="16843">MAGWVRVSEAEAEAHRLFGLGGWLRVISALMVLAVPGGVALTWQQWMPLAGGGMALASNLVALLVLGAQIGMAVLWFRRWPGFRPGYAVFAVVGTAGLALVDLAIGPPPGPASADPTGDLVLEVAFHLAFLGYMQFSRRFRVTFERRVRPAEVPCVSA</sequence>